<dbReference type="EMBL" id="BQNB010018326">
    <property type="protein sequence ID" value="GJT73155.1"/>
    <property type="molecule type" value="Genomic_DNA"/>
</dbReference>
<reference evidence="3" key="2">
    <citation type="submission" date="2022-01" db="EMBL/GenBank/DDBJ databases">
        <authorList>
            <person name="Yamashiro T."/>
            <person name="Shiraishi A."/>
            <person name="Satake H."/>
            <person name="Nakayama K."/>
        </authorList>
    </citation>
    <scope>NUCLEOTIDE SEQUENCE</scope>
</reference>
<name>A0ABQ5GDB3_9ASTR</name>
<evidence type="ECO:0000256" key="1">
    <source>
        <dbReference type="SAM" id="Coils"/>
    </source>
</evidence>
<keyword evidence="4" id="KW-1185">Reference proteome</keyword>
<evidence type="ECO:0008006" key="5">
    <source>
        <dbReference type="Google" id="ProtNLM"/>
    </source>
</evidence>
<feature type="region of interest" description="Disordered" evidence="2">
    <location>
        <begin position="81"/>
        <end position="103"/>
    </location>
</feature>
<comment type="caution">
    <text evidence="3">The sequence shown here is derived from an EMBL/GenBank/DDBJ whole genome shotgun (WGS) entry which is preliminary data.</text>
</comment>
<organism evidence="3 4">
    <name type="scientific">Tanacetum coccineum</name>
    <dbReference type="NCBI Taxonomy" id="301880"/>
    <lineage>
        <taxon>Eukaryota</taxon>
        <taxon>Viridiplantae</taxon>
        <taxon>Streptophyta</taxon>
        <taxon>Embryophyta</taxon>
        <taxon>Tracheophyta</taxon>
        <taxon>Spermatophyta</taxon>
        <taxon>Magnoliopsida</taxon>
        <taxon>eudicotyledons</taxon>
        <taxon>Gunneridae</taxon>
        <taxon>Pentapetalae</taxon>
        <taxon>asterids</taxon>
        <taxon>campanulids</taxon>
        <taxon>Asterales</taxon>
        <taxon>Asteraceae</taxon>
        <taxon>Asteroideae</taxon>
        <taxon>Anthemideae</taxon>
        <taxon>Anthemidinae</taxon>
        <taxon>Tanacetum</taxon>
    </lineage>
</organism>
<accession>A0ABQ5GDB3</accession>
<feature type="compositionally biased region" description="Basic and acidic residues" evidence="2">
    <location>
        <begin position="81"/>
        <end position="101"/>
    </location>
</feature>
<gene>
    <name evidence="3" type="ORF">Tco_1032441</name>
</gene>
<proteinExistence type="predicted"/>
<feature type="coiled-coil region" evidence="1">
    <location>
        <begin position="247"/>
        <end position="308"/>
    </location>
</feature>
<reference evidence="3" key="1">
    <citation type="journal article" date="2022" name="Int. J. Mol. Sci.">
        <title>Draft Genome of Tanacetum Coccineum: Genomic Comparison of Closely Related Tanacetum-Family Plants.</title>
        <authorList>
            <person name="Yamashiro T."/>
            <person name="Shiraishi A."/>
            <person name="Nakayama K."/>
            <person name="Satake H."/>
        </authorList>
    </citation>
    <scope>NUCLEOTIDE SEQUENCE</scope>
</reference>
<sequence>MMSFLTAVVTSRYPTTNNQLRNSSNPRQQATINDGRVTLQPVQGRQTSFVAGTTRANTLGASGSNSGKQRTVICYNCKGEGHMSEQRTKPKRKRDDSDPKIAEGQATQTVITHSAAYQADDLDAHDSDCDELNTAKVALMANLSHYGLDALAEVHNLDNVDNNMINQGVQVIPSFEQSKVVKHSETEITSDSNIIPYSQYVTESQQAAVQNSNSSAQQDALILSMIEQLKTQVINWTKINLDNKSVNNTLTAELERYKEQVKVLKEGQNVDLKSKDNVSDSREQSVEIDRLKQTLSKHVKEKKSLMQTVTLLKNDFKKKESRNIDREIAFKKKTKQLDNIVFKRDQSAQTIHMLTKP</sequence>
<evidence type="ECO:0000256" key="2">
    <source>
        <dbReference type="SAM" id="MobiDB-lite"/>
    </source>
</evidence>
<evidence type="ECO:0000313" key="3">
    <source>
        <dbReference type="EMBL" id="GJT73155.1"/>
    </source>
</evidence>
<evidence type="ECO:0000313" key="4">
    <source>
        <dbReference type="Proteomes" id="UP001151760"/>
    </source>
</evidence>
<protein>
    <recommendedName>
        <fullName evidence="5">CCHC-type domain-containing protein</fullName>
    </recommendedName>
</protein>
<keyword evidence="1" id="KW-0175">Coiled coil</keyword>
<dbReference type="Proteomes" id="UP001151760">
    <property type="component" value="Unassembled WGS sequence"/>
</dbReference>